<dbReference type="GO" id="GO:0004713">
    <property type="term" value="F:protein tyrosine kinase activity"/>
    <property type="evidence" value="ECO:0007669"/>
    <property type="project" value="TreeGrafter"/>
</dbReference>
<evidence type="ECO:0000313" key="9">
    <source>
        <dbReference type="EMBL" id="CAF1111021.1"/>
    </source>
</evidence>
<evidence type="ECO:0000256" key="4">
    <source>
        <dbReference type="ARBA" id="ARBA00022840"/>
    </source>
</evidence>
<evidence type="ECO:0000256" key="5">
    <source>
        <dbReference type="ARBA" id="ARBA00037982"/>
    </source>
</evidence>
<dbReference type="EMBL" id="CAJNOE010000274">
    <property type="protein sequence ID" value="CAF1111021.1"/>
    <property type="molecule type" value="Genomic_DNA"/>
</dbReference>
<feature type="domain" description="Protein kinase" evidence="8">
    <location>
        <begin position="341"/>
        <end position="695"/>
    </location>
</feature>
<name>A0A814PVK2_9BILA</name>
<organism evidence="9 10">
    <name type="scientific">Adineta steineri</name>
    <dbReference type="NCBI Taxonomy" id="433720"/>
    <lineage>
        <taxon>Eukaryota</taxon>
        <taxon>Metazoa</taxon>
        <taxon>Spiralia</taxon>
        <taxon>Gnathifera</taxon>
        <taxon>Rotifera</taxon>
        <taxon>Eurotatoria</taxon>
        <taxon>Bdelloidea</taxon>
        <taxon>Adinetida</taxon>
        <taxon>Adinetidae</taxon>
        <taxon>Adineta</taxon>
    </lineage>
</organism>
<dbReference type="PANTHER" id="PTHR11042:SF185">
    <property type="entry name" value="WEE1-LIKE PROTEIN KINASE"/>
    <property type="match status" value="1"/>
</dbReference>
<dbReference type="Gene3D" id="1.10.510.10">
    <property type="entry name" value="Transferase(Phosphotransferase) domain 1"/>
    <property type="match status" value="2"/>
</dbReference>
<dbReference type="PROSITE" id="PS00108">
    <property type="entry name" value="PROTEIN_KINASE_ST"/>
    <property type="match status" value="1"/>
</dbReference>
<evidence type="ECO:0000256" key="6">
    <source>
        <dbReference type="PROSITE-ProRule" id="PRU10141"/>
    </source>
</evidence>
<feature type="binding site" evidence="6">
    <location>
        <position position="370"/>
    </location>
    <ligand>
        <name>ATP</name>
        <dbReference type="ChEBI" id="CHEBI:30616"/>
    </ligand>
</feature>
<feature type="compositionally biased region" description="Basic and acidic residues" evidence="7">
    <location>
        <begin position="180"/>
        <end position="196"/>
    </location>
</feature>
<dbReference type="AlphaFoldDB" id="A0A814PVK2"/>
<dbReference type="InterPro" id="IPR000719">
    <property type="entry name" value="Prot_kinase_dom"/>
</dbReference>
<dbReference type="GO" id="GO:0005524">
    <property type="term" value="F:ATP binding"/>
    <property type="evidence" value="ECO:0007669"/>
    <property type="project" value="UniProtKB-UniRule"/>
</dbReference>
<feature type="region of interest" description="Disordered" evidence="7">
    <location>
        <begin position="1"/>
        <end position="29"/>
    </location>
</feature>
<dbReference type="Pfam" id="PF00069">
    <property type="entry name" value="Pkinase"/>
    <property type="match status" value="1"/>
</dbReference>
<dbReference type="GO" id="GO:0005737">
    <property type="term" value="C:cytoplasm"/>
    <property type="evidence" value="ECO:0007669"/>
    <property type="project" value="TreeGrafter"/>
</dbReference>
<dbReference type="Proteomes" id="UP000663860">
    <property type="component" value="Unassembled WGS sequence"/>
</dbReference>
<feature type="region of interest" description="Disordered" evidence="7">
    <location>
        <begin position="161"/>
        <end position="210"/>
    </location>
</feature>
<evidence type="ECO:0000259" key="8">
    <source>
        <dbReference type="PROSITE" id="PS50011"/>
    </source>
</evidence>
<dbReference type="PANTHER" id="PTHR11042">
    <property type="entry name" value="EUKARYOTIC TRANSLATION INITIATION FACTOR 2-ALPHA KINASE EIF2-ALPHA KINASE -RELATED"/>
    <property type="match status" value="1"/>
</dbReference>
<evidence type="ECO:0000256" key="2">
    <source>
        <dbReference type="ARBA" id="ARBA00022741"/>
    </source>
</evidence>
<proteinExistence type="inferred from homology"/>
<dbReference type="InterPro" id="IPR050339">
    <property type="entry name" value="CC_SR_Kinase"/>
</dbReference>
<dbReference type="InterPro" id="IPR017441">
    <property type="entry name" value="Protein_kinase_ATP_BS"/>
</dbReference>
<comment type="caution">
    <text evidence="9">The sequence shown here is derived from an EMBL/GenBank/DDBJ whole genome shotgun (WGS) entry which is preliminary data.</text>
</comment>
<dbReference type="SUPFAM" id="SSF56112">
    <property type="entry name" value="Protein kinase-like (PK-like)"/>
    <property type="match status" value="2"/>
</dbReference>
<evidence type="ECO:0000256" key="7">
    <source>
        <dbReference type="SAM" id="MobiDB-lite"/>
    </source>
</evidence>
<dbReference type="InterPro" id="IPR008271">
    <property type="entry name" value="Ser/Thr_kinase_AS"/>
</dbReference>
<feature type="compositionally biased region" description="Polar residues" evidence="7">
    <location>
        <begin position="20"/>
        <end position="29"/>
    </location>
</feature>
<comment type="similarity">
    <text evidence="5">Belongs to the protein kinase superfamily. Ser/Thr protein kinase family. GCN2 subfamily.</text>
</comment>
<keyword evidence="3" id="KW-0418">Kinase</keyword>
<keyword evidence="2 6" id="KW-0547">Nucleotide-binding</keyword>
<evidence type="ECO:0000313" key="10">
    <source>
        <dbReference type="Proteomes" id="UP000663860"/>
    </source>
</evidence>
<protein>
    <recommendedName>
        <fullName evidence="8">Protein kinase domain-containing protein</fullName>
    </recommendedName>
</protein>
<dbReference type="InterPro" id="IPR011009">
    <property type="entry name" value="Kinase-like_dom_sf"/>
</dbReference>
<dbReference type="SMART" id="SM00220">
    <property type="entry name" value="S_TKc"/>
    <property type="match status" value="1"/>
</dbReference>
<keyword evidence="4 6" id="KW-0067">ATP-binding</keyword>
<dbReference type="Gene3D" id="3.30.200.20">
    <property type="entry name" value="Phosphorylase Kinase, domain 1"/>
    <property type="match status" value="1"/>
</dbReference>
<gene>
    <name evidence="9" type="ORF">IZO911_LOCUS23587</name>
</gene>
<dbReference type="PROSITE" id="PS00107">
    <property type="entry name" value="PROTEIN_KINASE_ATP"/>
    <property type="match status" value="1"/>
</dbReference>
<keyword evidence="1" id="KW-0808">Transferase</keyword>
<dbReference type="GO" id="GO:0005634">
    <property type="term" value="C:nucleus"/>
    <property type="evidence" value="ECO:0007669"/>
    <property type="project" value="TreeGrafter"/>
</dbReference>
<dbReference type="PROSITE" id="PS50011">
    <property type="entry name" value="PROTEIN_KINASE_DOM"/>
    <property type="match status" value="1"/>
</dbReference>
<reference evidence="9" key="1">
    <citation type="submission" date="2021-02" db="EMBL/GenBank/DDBJ databases">
        <authorList>
            <person name="Nowell W R."/>
        </authorList>
    </citation>
    <scope>NUCLEOTIDE SEQUENCE</scope>
</reference>
<sequence>MSSFASPIPPPVFDSDESDVASQQSTDSSYLASQFNRRTRLSFSPKLTVNTSCSQVLPPSSILFDESTCGSCSQPLQDDSCNDSQQSSQQDFIFNDSINIESALSRLTTLSQTPSEISCQSSPISSHLTKSNEFKSPCQLRYTPSSGTVSTKPIASYTVKYATKSTTNNNNNKRKRSTTRNRDTSAKSDTSVDRVSLKTPDQSPCTRRKNLDYVQESTFRSPKVQRRSRHHDDSLCLTTSINSTYDEQLTTKSKGDLVNTNPFSPQLNPEQNKRVKLDSPCVPIAKTTTTPTPRYRTRLVAKRDQQAAAHVPTESQQSCRIVPAGSPSLRELTIRRFDEEFHQESILGHGEFSHVYLCKNRLDGIIYAIKASKQPVLGTSYEQMAWRETCAHAVLISHENLVRYHSAWIEPDGRFFVQLEYCNGGSLDDIIEKNRRNRTYTNEQQLKHILHQISDALAFMHAQDLAHLDIKPANIMLCQRSINLNLEKDDDDDETHQMIYKLTDLGHVSQISMSSMEEDGDSRYLALEALQKSNSKQLNLGKCDIFSLGLTLYVCATNREMPKQGNEWQQLRLNIIQYLGHVSQISMSSMEEDGDSRYLALEALQKSNSKQLNLGKCDIFSLGLTLYVCATNREMPKQGNEWQQLRLNIIQYLHTISHCSMQFNELILGRMCNVDPNQRPSAYELLLNPTASPLLPTSREFLRHSLKRERQKNLMLNKKLLSHYLLTNSSDLQTLPTGINDTNNTSIQCQQIFVSPTQSTIVPQHQYASTPNDTSRVLLINTSNLSSYSTTTPSTNLNQSFASPVRGGSLAMKQQTKLIGGSNMFRHYSSII</sequence>
<accession>A0A814PVK2</accession>
<evidence type="ECO:0000256" key="3">
    <source>
        <dbReference type="ARBA" id="ARBA00022777"/>
    </source>
</evidence>
<evidence type="ECO:0000256" key="1">
    <source>
        <dbReference type="ARBA" id="ARBA00022679"/>
    </source>
</evidence>